<accession>A0ABW3NEW6</accession>
<evidence type="ECO:0000256" key="6">
    <source>
        <dbReference type="ARBA" id="ARBA00012947"/>
    </source>
</evidence>
<organism evidence="13 14">
    <name type="scientific">Oceanobacillus locisalsi</name>
    <dbReference type="NCBI Taxonomy" id="546107"/>
    <lineage>
        <taxon>Bacteria</taxon>
        <taxon>Bacillati</taxon>
        <taxon>Bacillota</taxon>
        <taxon>Bacilli</taxon>
        <taxon>Bacillales</taxon>
        <taxon>Bacillaceae</taxon>
        <taxon>Oceanobacillus</taxon>
    </lineage>
</organism>
<evidence type="ECO:0000256" key="4">
    <source>
        <dbReference type="ARBA" id="ARBA00011233"/>
    </source>
</evidence>
<evidence type="ECO:0000256" key="11">
    <source>
        <dbReference type="ARBA" id="ARBA00032305"/>
    </source>
</evidence>
<comment type="caution">
    <text evidence="13">The sequence shown here is derived from an EMBL/GenBank/DDBJ whole genome shotgun (WGS) entry which is preliminary data.</text>
</comment>
<comment type="catalytic activity">
    <reaction evidence="12">
        <text>oxaloacetate + H(+) = pyruvate + CO2</text>
        <dbReference type="Rhea" id="RHEA:15641"/>
        <dbReference type="ChEBI" id="CHEBI:15361"/>
        <dbReference type="ChEBI" id="CHEBI:15378"/>
        <dbReference type="ChEBI" id="CHEBI:16452"/>
        <dbReference type="ChEBI" id="CHEBI:16526"/>
        <dbReference type="EC" id="4.1.1.112"/>
    </reaction>
</comment>
<dbReference type="Gene3D" id="3.50.30.40">
    <property type="entry name" value="Ribonuclease E inhibitor RraA/RraA-like"/>
    <property type="match status" value="1"/>
</dbReference>
<evidence type="ECO:0000256" key="7">
    <source>
        <dbReference type="ARBA" id="ARBA00016549"/>
    </source>
</evidence>
<dbReference type="PANTHER" id="PTHR33254">
    <property type="entry name" value="4-HYDROXY-4-METHYL-2-OXOGLUTARATE ALDOLASE 3-RELATED"/>
    <property type="match status" value="1"/>
</dbReference>
<evidence type="ECO:0000256" key="1">
    <source>
        <dbReference type="ARBA" id="ARBA00001342"/>
    </source>
</evidence>
<gene>
    <name evidence="13" type="ORF">ACFQ19_04080</name>
</gene>
<reference evidence="14" key="1">
    <citation type="journal article" date="2019" name="Int. J. Syst. Evol. Microbiol.">
        <title>The Global Catalogue of Microorganisms (GCM) 10K type strain sequencing project: providing services to taxonomists for standard genome sequencing and annotation.</title>
        <authorList>
            <consortium name="The Broad Institute Genomics Platform"/>
            <consortium name="The Broad Institute Genome Sequencing Center for Infectious Disease"/>
            <person name="Wu L."/>
            <person name="Ma J."/>
        </authorList>
    </citation>
    <scope>NUCLEOTIDE SEQUENCE [LARGE SCALE GENOMIC DNA]</scope>
    <source>
        <strain evidence="14">CCUG 56608</strain>
    </source>
</reference>
<dbReference type="Proteomes" id="UP001597041">
    <property type="component" value="Unassembled WGS sequence"/>
</dbReference>
<comment type="similarity">
    <text evidence="3">Belongs to the class II aldolase/RraA-like family.</text>
</comment>
<comment type="cofactor">
    <cofactor evidence="2">
        <name>a divalent metal cation</name>
        <dbReference type="ChEBI" id="CHEBI:60240"/>
    </cofactor>
</comment>
<dbReference type="SUPFAM" id="SSF89562">
    <property type="entry name" value="RraA-like"/>
    <property type="match status" value="1"/>
</dbReference>
<evidence type="ECO:0000256" key="5">
    <source>
        <dbReference type="ARBA" id="ARBA00012213"/>
    </source>
</evidence>
<evidence type="ECO:0000256" key="2">
    <source>
        <dbReference type="ARBA" id="ARBA00001968"/>
    </source>
</evidence>
<dbReference type="RefSeq" id="WP_379590768.1">
    <property type="nucleotide sequence ID" value="NZ_JBHTKK010000002.1"/>
</dbReference>
<sequence>MSINYVDEFSKIPTTCASDALKGNYTMDFSIKALENKTVVGRAYTVKIPKGQNREVLKAIKEANVGDVLVIDAEDDTSKAIAGDFILGMAKTLGIKGVVTNGVIRDIEDIKELDFPLFCKGTTANAGSKSDEGDSNVPISCGGVTVNPGDMIVGDSDGVVVVPKELEAEVLEKAKKKLQKDAEREAKVSNNVQAIHEYIDNILCE</sequence>
<evidence type="ECO:0000256" key="12">
    <source>
        <dbReference type="ARBA" id="ARBA00047973"/>
    </source>
</evidence>
<evidence type="ECO:0000313" key="14">
    <source>
        <dbReference type="Proteomes" id="UP001597041"/>
    </source>
</evidence>
<dbReference type="Pfam" id="PF03737">
    <property type="entry name" value="RraA-like"/>
    <property type="match status" value="1"/>
</dbReference>
<dbReference type="InterPro" id="IPR036704">
    <property type="entry name" value="RraA/RraA-like_sf"/>
</dbReference>
<protein>
    <recommendedName>
        <fullName evidence="7">Putative 4-hydroxy-4-methyl-2-oxoglutarate aldolase</fullName>
        <ecNumber evidence="6">4.1.1.112</ecNumber>
        <ecNumber evidence="5">4.1.3.17</ecNumber>
    </recommendedName>
    <alternativeName>
        <fullName evidence="11">Oxaloacetate decarboxylase</fullName>
    </alternativeName>
    <alternativeName>
        <fullName evidence="9">Regulator of ribonuclease activity homolog</fullName>
    </alternativeName>
    <alternativeName>
        <fullName evidence="10">RraA-like protein</fullName>
    </alternativeName>
</protein>
<evidence type="ECO:0000256" key="3">
    <source>
        <dbReference type="ARBA" id="ARBA00008621"/>
    </source>
</evidence>
<proteinExistence type="inferred from homology"/>
<dbReference type="EC" id="4.1.1.112" evidence="6"/>
<comment type="subunit">
    <text evidence="4">Homotrimer.</text>
</comment>
<comment type="function">
    <text evidence="8">Catalyzes the aldol cleavage of 4-hydroxy-4-methyl-2-oxoglutarate (HMG) into 2 molecules of pyruvate. Also contains a secondary oxaloacetate (OAA) decarboxylase activity due to the common pyruvate enolate transition state formed following C-C bond cleavage in the retro-aldol and decarboxylation reactions.</text>
</comment>
<comment type="catalytic activity">
    <reaction evidence="1">
        <text>4-hydroxy-4-methyl-2-oxoglutarate = 2 pyruvate</text>
        <dbReference type="Rhea" id="RHEA:22748"/>
        <dbReference type="ChEBI" id="CHEBI:15361"/>
        <dbReference type="ChEBI" id="CHEBI:58276"/>
        <dbReference type="EC" id="4.1.3.17"/>
    </reaction>
</comment>
<dbReference type="EMBL" id="JBHTKK010000002">
    <property type="protein sequence ID" value="MFD1065196.1"/>
    <property type="molecule type" value="Genomic_DNA"/>
</dbReference>
<name>A0ABW3NEW6_9BACI</name>
<dbReference type="InterPro" id="IPR005493">
    <property type="entry name" value="RraA/RraA-like"/>
</dbReference>
<dbReference type="EC" id="4.1.3.17" evidence="5"/>
<evidence type="ECO:0000256" key="9">
    <source>
        <dbReference type="ARBA" id="ARBA00029596"/>
    </source>
</evidence>
<evidence type="ECO:0000313" key="13">
    <source>
        <dbReference type="EMBL" id="MFD1065196.1"/>
    </source>
</evidence>
<dbReference type="CDD" id="cd16841">
    <property type="entry name" value="RraA_family"/>
    <property type="match status" value="1"/>
</dbReference>
<evidence type="ECO:0000256" key="10">
    <source>
        <dbReference type="ARBA" id="ARBA00030169"/>
    </source>
</evidence>
<dbReference type="PANTHER" id="PTHR33254:SF4">
    <property type="entry name" value="4-HYDROXY-4-METHYL-2-OXOGLUTARATE ALDOLASE 3-RELATED"/>
    <property type="match status" value="1"/>
</dbReference>
<keyword evidence="14" id="KW-1185">Reference proteome</keyword>
<evidence type="ECO:0000256" key="8">
    <source>
        <dbReference type="ARBA" id="ARBA00025046"/>
    </source>
</evidence>